<dbReference type="Proteomes" id="UP001328107">
    <property type="component" value="Unassembled WGS sequence"/>
</dbReference>
<dbReference type="SUPFAM" id="SSF54695">
    <property type="entry name" value="POZ domain"/>
    <property type="match status" value="1"/>
</dbReference>
<accession>A0AAN5D6K4</accession>
<dbReference type="InterPro" id="IPR011333">
    <property type="entry name" value="SKP1/BTB/POZ_sf"/>
</dbReference>
<dbReference type="AlphaFoldDB" id="A0AAN5D6K4"/>
<dbReference type="PROSITE" id="PS50097">
    <property type="entry name" value="BTB"/>
    <property type="match status" value="1"/>
</dbReference>
<evidence type="ECO:0000313" key="3">
    <source>
        <dbReference type="Proteomes" id="UP001328107"/>
    </source>
</evidence>
<feature type="domain" description="BTB" evidence="1">
    <location>
        <begin position="149"/>
        <end position="216"/>
    </location>
</feature>
<keyword evidence="3" id="KW-1185">Reference proteome</keyword>
<evidence type="ECO:0000313" key="2">
    <source>
        <dbReference type="EMBL" id="GMR57786.1"/>
    </source>
</evidence>
<dbReference type="InterPro" id="IPR002083">
    <property type="entry name" value="MATH/TRAF_dom"/>
</dbReference>
<dbReference type="CDD" id="cd00121">
    <property type="entry name" value="MATH"/>
    <property type="match status" value="1"/>
</dbReference>
<dbReference type="Gene3D" id="3.30.710.10">
    <property type="entry name" value="Potassium Channel Kv1.1, Chain A"/>
    <property type="match status" value="1"/>
</dbReference>
<protein>
    <recommendedName>
        <fullName evidence="1">BTB domain-containing protein</fullName>
    </recommendedName>
</protein>
<dbReference type="InterPro" id="IPR008974">
    <property type="entry name" value="TRAF-like"/>
</dbReference>
<dbReference type="Gene3D" id="2.60.210.10">
    <property type="entry name" value="Apoptosis, Tumor Necrosis Factor Receptor Associated Protein 2, Chain A"/>
    <property type="match status" value="1"/>
</dbReference>
<dbReference type="PANTHER" id="PTHR47022:SF1">
    <property type="entry name" value="BTB AND MATH DOMAIN-CONTAINING PROTEIN 36-RELATED"/>
    <property type="match status" value="1"/>
</dbReference>
<gene>
    <name evidence="2" type="ORF">PMAYCL1PPCAC_27981</name>
</gene>
<name>A0AAN5D6K4_9BILA</name>
<organism evidence="2 3">
    <name type="scientific">Pristionchus mayeri</name>
    <dbReference type="NCBI Taxonomy" id="1317129"/>
    <lineage>
        <taxon>Eukaryota</taxon>
        <taxon>Metazoa</taxon>
        <taxon>Ecdysozoa</taxon>
        <taxon>Nematoda</taxon>
        <taxon>Chromadorea</taxon>
        <taxon>Rhabditida</taxon>
        <taxon>Rhabditina</taxon>
        <taxon>Diplogasteromorpha</taxon>
        <taxon>Diplogasteroidea</taxon>
        <taxon>Neodiplogasteridae</taxon>
        <taxon>Pristionchus</taxon>
    </lineage>
</organism>
<dbReference type="SUPFAM" id="SSF49599">
    <property type="entry name" value="TRAF domain-like"/>
    <property type="match status" value="1"/>
</dbReference>
<proteinExistence type="predicted"/>
<evidence type="ECO:0000259" key="1">
    <source>
        <dbReference type="PROSITE" id="PS50097"/>
    </source>
</evidence>
<dbReference type="CDD" id="cd18186">
    <property type="entry name" value="BTB_POZ_ZBTB_KLHL-like"/>
    <property type="match status" value="1"/>
</dbReference>
<sequence length="308" mass="34551">MGDKFALRWKIDNATAKFAAGKAESGVLAGGGFKWTAVFNTNGEESSDVSVILTCAYEGRGDWKCETNLKIVLHHPHSSRTFCAELAEFDNLHPAIDFSLMGFPATRLTDPAQGFIMDDKIKIEFRINITRSELPPPIDLAKFCPNGMGNVTLTFGQQKVRVSKEILAFHSPVFAAMFFGNFAEKDKEEVEIKDVVYEEFLDLLDLLCSRSTKIADYSVPYILKLADQYQMECLVKEPEDHLKQSTGIDEIQKLIFADKFRLETLKNHCLNSFDSLAELATKIKSSPDYANFSDGMKLAICDRMLMLA</sequence>
<dbReference type="SMART" id="SM00225">
    <property type="entry name" value="BTB"/>
    <property type="match status" value="1"/>
</dbReference>
<dbReference type="Pfam" id="PF00651">
    <property type="entry name" value="BTB"/>
    <property type="match status" value="1"/>
</dbReference>
<comment type="caution">
    <text evidence="2">The sequence shown here is derived from an EMBL/GenBank/DDBJ whole genome shotgun (WGS) entry which is preliminary data.</text>
</comment>
<dbReference type="PANTHER" id="PTHR47022">
    <property type="entry name" value="BTB AND MATH DOMAIN-CONTAINING PROTEIN 36-RELATED"/>
    <property type="match status" value="1"/>
</dbReference>
<reference evidence="3" key="1">
    <citation type="submission" date="2022-10" db="EMBL/GenBank/DDBJ databases">
        <title>Genome assembly of Pristionchus species.</title>
        <authorList>
            <person name="Yoshida K."/>
            <person name="Sommer R.J."/>
        </authorList>
    </citation>
    <scope>NUCLEOTIDE SEQUENCE [LARGE SCALE GENOMIC DNA]</scope>
    <source>
        <strain evidence="3">RS5460</strain>
    </source>
</reference>
<dbReference type="InterPro" id="IPR000210">
    <property type="entry name" value="BTB/POZ_dom"/>
</dbReference>
<dbReference type="EMBL" id="BTRK01000006">
    <property type="protein sequence ID" value="GMR57786.1"/>
    <property type="molecule type" value="Genomic_DNA"/>
</dbReference>